<gene>
    <name evidence="1" type="ORF">phiV141_3</name>
</gene>
<proteinExistence type="predicted"/>
<accession>A0A7D7ITE1</accession>
<reference evidence="1 2" key="1">
    <citation type="submission" date="2020-03" db="EMBL/GenBank/DDBJ databases">
        <authorList>
            <person name="Chen G."/>
            <person name="Lin M."/>
            <person name="Fu H."/>
        </authorList>
    </citation>
    <scope>NUCLEOTIDE SEQUENCE [LARGE SCALE GENOMIC DNA]</scope>
</reference>
<protein>
    <submittedName>
        <fullName evidence="1">Uncharacterized protein</fullName>
    </submittedName>
</protein>
<evidence type="ECO:0000313" key="1">
    <source>
        <dbReference type="EMBL" id="QMP18289.1"/>
    </source>
</evidence>
<keyword evidence="2" id="KW-1185">Reference proteome</keyword>
<name>A0A7D7ITE1_9CAUD</name>
<evidence type="ECO:0000313" key="2">
    <source>
        <dbReference type="Proteomes" id="UP000514515"/>
    </source>
</evidence>
<sequence length="148" mass="16902">MQLIRKLIDYTQRVPARHVVMFTANSVVKANAGDYSLFKAAVQGVQQSLRRVDTHEFSIPEAQLHPRAVERWLRAHEAQATITPTMMRIIEAELHKHNNQFGHIMRVYHGRKSVLAIDSEALKHIPERMLAEELGEYVAEALKEGVNV</sequence>
<dbReference type="Proteomes" id="UP000514515">
    <property type="component" value="Segment"/>
</dbReference>
<dbReference type="EMBL" id="MT227925">
    <property type="protein sequence ID" value="QMP18289.1"/>
    <property type="molecule type" value="Genomic_DNA"/>
</dbReference>
<organism evidence="1 2">
    <name type="scientific">Vibrio phage phiV141</name>
    <dbReference type="NCBI Taxonomy" id="2723905"/>
    <lineage>
        <taxon>Viruses</taxon>
        <taxon>Duplodnaviria</taxon>
        <taxon>Heunggongvirae</taxon>
        <taxon>Uroviricota</taxon>
        <taxon>Caudoviricetes</taxon>
        <taxon>Autographivirales</taxon>
        <taxon>Autographivirales incertae sedis</taxon>
        <taxon>Fujianvirus</taxon>
        <taxon>Fujianvirus V141</taxon>
    </lineage>
</organism>